<feature type="binding site" evidence="18">
    <location>
        <position position="158"/>
    </location>
    <ligand>
        <name>UDP-N-acetyl-alpha-D-glucosamine</name>
        <dbReference type="ChEBI" id="CHEBI:57705"/>
    </ligand>
</feature>
<feature type="region of interest" description="Linker" evidence="18">
    <location>
        <begin position="233"/>
        <end position="253"/>
    </location>
</feature>
<evidence type="ECO:0000256" key="3">
    <source>
        <dbReference type="ARBA" id="ARBA00007947"/>
    </source>
</evidence>
<keyword evidence="5 18" id="KW-0808">Transferase</keyword>
<feature type="binding site" evidence="18">
    <location>
        <begin position="10"/>
        <end position="13"/>
    </location>
    <ligand>
        <name>UDP-N-acetyl-alpha-D-glucosamine</name>
        <dbReference type="ChEBI" id="CHEBI:57705"/>
    </ligand>
</feature>
<evidence type="ECO:0000256" key="18">
    <source>
        <dbReference type="HAMAP-Rule" id="MF_01631"/>
    </source>
</evidence>
<evidence type="ECO:0000313" key="22">
    <source>
        <dbReference type="Proteomes" id="UP000190135"/>
    </source>
</evidence>
<comment type="similarity">
    <text evidence="3 18">In the N-terminal section; belongs to the N-acetylglucosamine-1-phosphate uridyltransferase family.</text>
</comment>
<dbReference type="InterPro" id="IPR038009">
    <property type="entry name" value="GlmU_C_LbH"/>
</dbReference>
<evidence type="ECO:0000256" key="6">
    <source>
        <dbReference type="ARBA" id="ARBA00022695"/>
    </source>
</evidence>
<feature type="binding site" evidence="18">
    <location>
        <position position="319"/>
    </location>
    <ligand>
        <name>UDP-N-acetyl-alpha-D-glucosamine</name>
        <dbReference type="ChEBI" id="CHEBI:57705"/>
    </ligand>
</feature>
<evidence type="ECO:0000256" key="14">
    <source>
        <dbReference type="ARBA" id="ARBA00023316"/>
    </source>
</evidence>
<dbReference type="PANTHER" id="PTHR43584">
    <property type="entry name" value="NUCLEOTIDYL TRANSFERASE"/>
    <property type="match status" value="1"/>
</dbReference>
<dbReference type="InterPro" id="IPR001451">
    <property type="entry name" value="Hexapep"/>
</dbReference>
<keyword evidence="4 18" id="KW-0963">Cytoplasm</keyword>
<evidence type="ECO:0000256" key="9">
    <source>
        <dbReference type="ARBA" id="ARBA00022842"/>
    </source>
</evidence>
<gene>
    <name evidence="18" type="primary">glmU</name>
    <name evidence="21" type="ORF">SAMN05428963_12332</name>
</gene>
<dbReference type="InterPro" id="IPR050065">
    <property type="entry name" value="GlmU-like"/>
</dbReference>
<evidence type="ECO:0000256" key="10">
    <source>
        <dbReference type="ARBA" id="ARBA00022960"/>
    </source>
</evidence>
<reference evidence="21 22" key="1">
    <citation type="submission" date="2017-02" db="EMBL/GenBank/DDBJ databases">
        <authorList>
            <person name="Peterson S.W."/>
        </authorList>
    </citation>
    <scope>NUCLEOTIDE SEQUENCE [LARGE SCALE GENOMIC DNA]</scope>
    <source>
        <strain evidence="21 22">USBA 369</strain>
    </source>
</reference>
<dbReference type="GO" id="GO:0009252">
    <property type="term" value="P:peptidoglycan biosynthetic process"/>
    <property type="evidence" value="ECO:0007669"/>
    <property type="project" value="UniProtKB-UniRule"/>
</dbReference>
<dbReference type="GO" id="GO:0003977">
    <property type="term" value="F:UDP-N-acetylglucosamine diphosphorylase activity"/>
    <property type="evidence" value="ECO:0007669"/>
    <property type="project" value="UniProtKB-UniRule"/>
</dbReference>
<feature type="binding site" evidence="18">
    <location>
        <position position="352"/>
    </location>
    <ligand>
        <name>UDP-N-acetyl-alpha-D-glucosamine</name>
        <dbReference type="ChEBI" id="CHEBI:57705"/>
    </ligand>
</feature>
<feature type="binding site" evidence="18">
    <location>
        <position position="363"/>
    </location>
    <ligand>
        <name>UDP-N-acetyl-alpha-D-glucosamine</name>
        <dbReference type="ChEBI" id="CHEBI:57705"/>
    </ligand>
</feature>
<dbReference type="SUPFAM" id="SSF53448">
    <property type="entry name" value="Nucleotide-diphospho-sugar transferases"/>
    <property type="match status" value="1"/>
</dbReference>
<dbReference type="CDD" id="cd03353">
    <property type="entry name" value="LbH_GlmU_C"/>
    <property type="match status" value="1"/>
</dbReference>
<keyword evidence="22" id="KW-1185">Reference proteome</keyword>
<evidence type="ECO:0000256" key="8">
    <source>
        <dbReference type="ARBA" id="ARBA00022737"/>
    </source>
</evidence>
<proteinExistence type="inferred from homology"/>
<dbReference type="Proteomes" id="UP000190135">
    <property type="component" value="Unassembled WGS sequence"/>
</dbReference>
<feature type="active site" description="Proton acceptor" evidence="18">
    <location>
        <position position="349"/>
    </location>
</feature>
<feature type="binding site" evidence="18">
    <location>
        <position position="337"/>
    </location>
    <ligand>
        <name>UDP-N-acetyl-alpha-D-glucosamine</name>
        <dbReference type="ChEBI" id="CHEBI:57705"/>
    </ligand>
</feature>
<dbReference type="GO" id="GO:0005737">
    <property type="term" value="C:cytoplasm"/>
    <property type="evidence" value="ECO:0007669"/>
    <property type="project" value="UniProtKB-SubCell"/>
</dbReference>
<dbReference type="Pfam" id="PF00132">
    <property type="entry name" value="Hexapep"/>
    <property type="match status" value="1"/>
</dbReference>
<evidence type="ECO:0000259" key="20">
    <source>
        <dbReference type="Pfam" id="PF12804"/>
    </source>
</evidence>
<evidence type="ECO:0000256" key="7">
    <source>
        <dbReference type="ARBA" id="ARBA00022723"/>
    </source>
</evidence>
<evidence type="ECO:0000313" key="21">
    <source>
        <dbReference type="EMBL" id="SKA37821.1"/>
    </source>
</evidence>
<evidence type="ECO:0000256" key="19">
    <source>
        <dbReference type="SAM" id="MobiDB-lite"/>
    </source>
</evidence>
<sequence>MARTCLSIILAAGEGSRMKSRRAKVLHEVAGLAMIRHVAKAAAATGSSHIALVLGRDHEEVEASVQKTQGEGVSTHLQMERLGTAHAVLAARAALEEGWDDVLILYGDTPLIRPETLTRARASLLAGADVCVVGFRPSDPTGYGRLIEGGGELLAIREHKDASDTERLIGYCNSGVMAVRGGVLLDLLEKVGNDNSKGEYYLTDIVAIARAKGQTVRAIEAPADEVAGVNSRVELAYVEALWQSRRRREMMLAGVTLVAPDTVFFSHDTEIAADVVVEPNVVFGPGVSVLAGAVIHAFSHLEGARVGVGCAIGPFARLRPGATLATDAKVGNFCEIKNAEVGEGAKVNHLTYIGDATVGAKSNIGAGTITCNYDGALKHHTEIGAGVFVGSNTALVAPVSVGDGAYIASGSVITENIPADALALGRARQVNKDDRGRLIRERNAAAKAERKRREAEAKEA</sequence>
<keyword evidence="14 18" id="KW-0961">Cell wall biogenesis/degradation</keyword>
<dbReference type="EC" id="2.7.7.23" evidence="18"/>
<accession>A0A1T4TBX2</accession>
<dbReference type="NCBIfam" id="TIGR01173">
    <property type="entry name" value="glmU"/>
    <property type="match status" value="1"/>
</dbReference>
<dbReference type="GO" id="GO:0008360">
    <property type="term" value="P:regulation of cell shape"/>
    <property type="evidence" value="ECO:0007669"/>
    <property type="project" value="UniProtKB-KW"/>
</dbReference>
<feature type="domain" description="MobA-like NTP transferase" evidence="20">
    <location>
        <begin position="8"/>
        <end position="136"/>
    </location>
</feature>
<comment type="pathway">
    <text evidence="18">Nucleotide-sugar biosynthesis; UDP-N-acetyl-alpha-D-glucosamine biosynthesis; N-acetyl-alpha-D-glucosamine 1-phosphate from alpha-D-glucosamine 6-phosphate (route II): step 2/2.</text>
</comment>
<evidence type="ECO:0000256" key="17">
    <source>
        <dbReference type="ARBA" id="ARBA00049628"/>
    </source>
</evidence>
<dbReference type="InterPro" id="IPR029044">
    <property type="entry name" value="Nucleotide-diphossugar_trans"/>
</dbReference>
<dbReference type="GO" id="GO:0000287">
    <property type="term" value="F:magnesium ion binding"/>
    <property type="evidence" value="ECO:0007669"/>
    <property type="project" value="UniProtKB-UniRule"/>
</dbReference>
<dbReference type="InterPro" id="IPR018357">
    <property type="entry name" value="Hexapep_transf_CS"/>
</dbReference>
<feature type="binding site" evidence="18">
    <location>
        <position position="391"/>
    </location>
    <ligand>
        <name>acetyl-CoA</name>
        <dbReference type="ChEBI" id="CHEBI:57288"/>
    </ligand>
</feature>
<dbReference type="OrthoDB" id="9775031at2"/>
<feature type="binding site" evidence="18">
    <location>
        <position position="108"/>
    </location>
    <ligand>
        <name>Mg(2+)</name>
        <dbReference type="ChEBI" id="CHEBI:18420"/>
    </ligand>
</feature>
<evidence type="ECO:0000256" key="4">
    <source>
        <dbReference type="ARBA" id="ARBA00022490"/>
    </source>
</evidence>
<dbReference type="PROSITE" id="PS00101">
    <property type="entry name" value="HEXAPEP_TRANSFERASES"/>
    <property type="match status" value="1"/>
</dbReference>
<organism evidence="21 22">
    <name type="scientific">Consotaella salsifontis</name>
    <dbReference type="NCBI Taxonomy" id="1365950"/>
    <lineage>
        <taxon>Bacteria</taxon>
        <taxon>Pseudomonadati</taxon>
        <taxon>Pseudomonadota</taxon>
        <taxon>Alphaproteobacteria</taxon>
        <taxon>Hyphomicrobiales</taxon>
        <taxon>Aurantimonadaceae</taxon>
        <taxon>Consotaella</taxon>
    </lineage>
</organism>
<feature type="binding site" evidence="18">
    <location>
        <position position="230"/>
    </location>
    <ligand>
        <name>Mg(2+)</name>
        <dbReference type="ChEBI" id="CHEBI:18420"/>
    </ligand>
</feature>
<feature type="binding site" evidence="18">
    <location>
        <begin position="83"/>
        <end position="84"/>
    </location>
    <ligand>
        <name>UDP-N-acetyl-alpha-D-glucosamine</name>
        <dbReference type="ChEBI" id="CHEBI:57705"/>
    </ligand>
</feature>
<dbReference type="STRING" id="1365950.SAMN05428963_12332"/>
<evidence type="ECO:0000256" key="2">
    <source>
        <dbReference type="ARBA" id="ARBA00007707"/>
    </source>
</evidence>
<evidence type="ECO:0000256" key="5">
    <source>
        <dbReference type="ARBA" id="ARBA00022679"/>
    </source>
</evidence>
<dbReference type="GO" id="GO:0009245">
    <property type="term" value="P:lipid A biosynthetic process"/>
    <property type="evidence" value="ECO:0007669"/>
    <property type="project" value="UniProtKB-UniRule"/>
</dbReference>
<dbReference type="GO" id="GO:0016020">
    <property type="term" value="C:membrane"/>
    <property type="evidence" value="ECO:0007669"/>
    <property type="project" value="GOC"/>
</dbReference>
<dbReference type="Pfam" id="PF12804">
    <property type="entry name" value="NTP_transf_3"/>
    <property type="match status" value="1"/>
</dbReference>
<keyword evidence="6 18" id="KW-0548">Nucleotidyltransferase</keyword>
<keyword evidence="13 18" id="KW-0012">Acyltransferase</keyword>
<name>A0A1T4TBX2_9HYPH</name>
<dbReference type="SUPFAM" id="SSF51161">
    <property type="entry name" value="Trimeric LpxA-like enzymes"/>
    <property type="match status" value="1"/>
</dbReference>
<dbReference type="GO" id="GO:0071555">
    <property type="term" value="P:cell wall organization"/>
    <property type="evidence" value="ECO:0007669"/>
    <property type="project" value="UniProtKB-KW"/>
</dbReference>
<comment type="catalytic activity">
    <reaction evidence="15 18">
        <text>alpha-D-glucosamine 1-phosphate + acetyl-CoA = N-acetyl-alpha-D-glucosamine 1-phosphate + CoA + H(+)</text>
        <dbReference type="Rhea" id="RHEA:13725"/>
        <dbReference type="ChEBI" id="CHEBI:15378"/>
        <dbReference type="ChEBI" id="CHEBI:57287"/>
        <dbReference type="ChEBI" id="CHEBI:57288"/>
        <dbReference type="ChEBI" id="CHEBI:57776"/>
        <dbReference type="ChEBI" id="CHEBI:58516"/>
        <dbReference type="EC" id="2.3.1.157"/>
    </reaction>
</comment>
<evidence type="ECO:0000256" key="16">
    <source>
        <dbReference type="ARBA" id="ARBA00048493"/>
    </source>
</evidence>
<dbReference type="GO" id="GO:0019134">
    <property type="term" value="F:glucosamine-1-phosphate N-acetyltransferase activity"/>
    <property type="evidence" value="ECO:0007669"/>
    <property type="project" value="UniProtKB-UniRule"/>
</dbReference>
<feature type="region of interest" description="N-acetyltransferase" evidence="18">
    <location>
        <begin position="254"/>
        <end position="460"/>
    </location>
</feature>
<comment type="subcellular location">
    <subcellularLocation>
        <location evidence="1 18">Cytoplasm</location>
    </subcellularLocation>
</comment>
<feature type="binding site" evidence="18">
    <location>
        <position position="230"/>
    </location>
    <ligand>
        <name>UDP-N-acetyl-alpha-D-glucosamine</name>
        <dbReference type="ChEBI" id="CHEBI:57705"/>
    </ligand>
</feature>
<dbReference type="Gene3D" id="3.90.550.10">
    <property type="entry name" value="Spore Coat Polysaccharide Biosynthesis Protein SpsA, Chain A"/>
    <property type="match status" value="1"/>
</dbReference>
<dbReference type="CDD" id="cd02540">
    <property type="entry name" value="GT2_GlmU_N_bac"/>
    <property type="match status" value="1"/>
</dbReference>
<evidence type="ECO:0000256" key="12">
    <source>
        <dbReference type="ARBA" id="ARBA00023268"/>
    </source>
</evidence>
<dbReference type="InterPro" id="IPR011004">
    <property type="entry name" value="Trimer_LpxA-like_sf"/>
</dbReference>
<feature type="binding site" evidence="18">
    <location>
        <position position="366"/>
    </location>
    <ligand>
        <name>acetyl-CoA</name>
        <dbReference type="ChEBI" id="CHEBI:57288"/>
    </ligand>
</feature>
<dbReference type="AlphaFoldDB" id="A0A1T4TBX2"/>
<dbReference type="InterPro" id="IPR005882">
    <property type="entry name" value="Bifunctional_GlmU"/>
</dbReference>
<protein>
    <recommendedName>
        <fullName evidence="18">Bifunctional protein GlmU</fullName>
    </recommendedName>
    <domain>
        <recommendedName>
            <fullName evidence="18">UDP-N-acetylglucosamine pyrophosphorylase</fullName>
            <ecNumber evidence="18">2.7.7.23</ecNumber>
        </recommendedName>
        <alternativeName>
            <fullName evidence="18">N-acetylglucosamine-1-phosphate uridyltransferase</fullName>
        </alternativeName>
    </domain>
    <domain>
        <recommendedName>
            <fullName evidence="18">Glucosamine-1-phosphate N-acetyltransferase</fullName>
            <ecNumber evidence="18">2.3.1.157</ecNumber>
        </recommendedName>
    </domain>
</protein>
<dbReference type="EC" id="2.3.1.157" evidence="18"/>
<dbReference type="GO" id="GO:0000902">
    <property type="term" value="P:cell morphogenesis"/>
    <property type="evidence" value="ECO:0007669"/>
    <property type="project" value="UniProtKB-UniRule"/>
</dbReference>
<feature type="binding site" evidence="18">
    <location>
        <position position="409"/>
    </location>
    <ligand>
        <name>acetyl-CoA</name>
        <dbReference type="ChEBI" id="CHEBI:57288"/>
    </ligand>
</feature>
<feature type="binding site" evidence="18">
    <location>
        <position position="144"/>
    </location>
    <ligand>
        <name>UDP-N-acetyl-alpha-D-glucosamine</name>
        <dbReference type="ChEBI" id="CHEBI:57705"/>
    </ligand>
</feature>
<comment type="subunit">
    <text evidence="18">Homotrimer.</text>
</comment>
<evidence type="ECO:0000256" key="15">
    <source>
        <dbReference type="ARBA" id="ARBA00048247"/>
    </source>
</evidence>
<evidence type="ECO:0000256" key="1">
    <source>
        <dbReference type="ARBA" id="ARBA00004496"/>
    </source>
</evidence>
<keyword evidence="10 18" id="KW-0133">Cell shape</keyword>
<feature type="region of interest" description="Disordered" evidence="19">
    <location>
        <begin position="439"/>
        <end position="460"/>
    </location>
</feature>
<feature type="binding site" evidence="18">
    <location>
        <position position="78"/>
    </location>
    <ligand>
        <name>UDP-N-acetyl-alpha-D-glucosamine</name>
        <dbReference type="ChEBI" id="CHEBI:57705"/>
    </ligand>
</feature>
<dbReference type="NCBIfam" id="NF010933">
    <property type="entry name" value="PRK14353.1"/>
    <property type="match status" value="1"/>
</dbReference>
<feature type="binding site" evidence="18">
    <location>
        <position position="24"/>
    </location>
    <ligand>
        <name>UDP-N-acetyl-alpha-D-glucosamine</name>
        <dbReference type="ChEBI" id="CHEBI:57705"/>
    </ligand>
</feature>
<dbReference type="UniPathway" id="UPA00973"/>
<dbReference type="HAMAP" id="MF_01631">
    <property type="entry name" value="GlmU"/>
    <property type="match status" value="1"/>
</dbReference>
<comment type="similarity">
    <text evidence="2 18">In the C-terminal section; belongs to the transferase hexapeptide repeat family.</text>
</comment>
<comment type="pathway">
    <text evidence="18">Bacterial outer membrane biogenesis; LPS lipid A biosynthesis.</text>
</comment>
<keyword evidence="9 18" id="KW-0460">Magnesium</keyword>
<dbReference type="UniPathway" id="UPA00113">
    <property type="reaction ID" value="UER00532"/>
</dbReference>
<keyword evidence="12 18" id="KW-0511">Multifunctional enzyme</keyword>
<feature type="binding site" evidence="18">
    <location>
        <begin position="106"/>
        <end position="108"/>
    </location>
    <ligand>
        <name>UDP-N-acetyl-alpha-D-glucosamine</name>
        <dbReference type="ChEBI" id="CHEBI:57705"/>
    </ligand>
</feature>
<feature type="binding site" evidence="18">
    <location>
        <position position="426"/>
    </location>
    <ligand>
        <name>acetyl-CoA</name>
        <dbReference type="ChEBI" id="CHEBI:57288"/>
    </ligand>
</feature>
<keyword evidence="7 18" id="KW-0479">Metal-binding</keyword>
<evidence type="ECO:0000256" key="13">
    <source>
        <dbReference type="ARBA" id="ARBA00023315"/>
    </source>
</evidence>
<feature type="binding site" evidence="18">
    <location>
        <position position="173"/>
    </location>
    <ligand>
        <name>UDP-N-acetyl-alpha-D-glucosamine</name>
        <dbReference type="ChEBI" id="CHEBI:57705"/>
    </ligand>
</feature>
<dbReference type="RefSeq" id="WP_078710366.1">
    <property type="nucleotide sequence ID" value="NZ_FUXL01000023.1"/>
</dbReference>
<feature type="region of interest" description="Pyrophosphorylase" evidence="18">
    <location>
        <begin position="1"/>
        <end position="232"/>
    </location>
</feature>
<comment type="catalytic activity">
    <reaction evidence="16 18">
        <text>N-acetyl-alpha-D-glucosamine 1-phosphate + UTP + H(+) = UDP-N-acetyl-alpha-D-glucosamine + diphosphate</text>
        <dbReference type="Rhea" id="RHEA:13509"/>
        <dbReference type="ChEBI" id="CHEBI:15378"/>
        <dbReference type="ChEBI" id="CHEBI:33019"/>
        <dbReference type="ChEBI" id="CHEBI:46398"/>
        <dbReference type="ChEBI" id="CHEBI:57705"/>
        <dbReference type="ChEBI" id="CHEBI:57776"/>
        <dbReference type="EC" id="2.7.7.23"/>
    </reaction>
</comment>
<dbReference type="GO" id="GO:0006048">
    <property type="term" value="P:UDP-N-acetylglucosamine biosynthetic process"/>
    <property type="evidence" value="ECO:0007669"/>
    <property type="project" value="UniProtKB-UniPathway"/>
</dbReference>
<dbReference type="Gene3D" id="2.160.10.10">
    <property type="entry name" value="Hexapeptide repeat proteins"/>
    <property type="match status" value="1"/>
</dbReference>
<dbReference type="InterPro" id="IPR025877">
    <property type="entry name" value="MobA-like_NTP_Trfase"/>
</dbReference>
<comment type="pathway">
    <text evidence="18">Nucleotide-sugar biosynthesis; UDP-N-acetyl-alpha-D-glucosamine biosynthesis; UDP-N-acetyl-alpha-D-glucosamine from N-acetyl-alpha-D-glucosamine 1-phosphate: step 1/1.</text>
</comment>
<keyword evidence="8 18" id="KW-0677">Repeat</keyword>
<evidence type="ECO:0000256" key="11">
    <source>
        <dbReference type="ARBA" id="ARBA00022984"/>
    </source>
</evidence>
<feature type="binding site" evidence="18">
    <location>
        <begin position="372"/>
        <end position="373"/>
    </location>
    <ligand>
        <name>acetyl-CoA</name>
        <dbReference type="ChEBI" id="CHEBI:57288"/>
    </ligand>
</feature>
<comment type="cofactor">
    <cofactor evidence="18">
        <name>Mg(2+)</name>
        <dbReference type="ChEBI" id="CHEBI:18420"/>
    </cofactor>
    <text evidence="18">Binds 1 Mg(2+) ion per subunit.</text>
</comment>
<dbReference type="EMBL" id="FUXL01000023">
    <property type="protein sequence ID" value="SKA37821.1"/>
    <property type="molecule type" value="Genomic_DNA"/>
</dbReference>
<keyword evidence="11 18" id="KW-0573">Peptidoglycan synthesis</keyword>
<comment type="function">
    <text evidence="17 18">Catalyzes the last two sequential reactions in the de novo biosynthetic pathway for UDP-N-acetylglucosamine (UDP-GlcNAc). The C-terminal domain catalyzes the transfer of acetyl group from acetyl coenzyme A to glucosamine-1-phosphate (GlcN-1-P) to produce N-acetylglucosamine-1-phosphate (GlcNAc-1-P), which is converted into UDP-GlcNAc by the transfer of uridine 5-monophosphate (from uridine 5-triphosphate), a reaction catalyzed by the N-terminal domain.</text>
</comment>
<dbReference type="PANTHER" id="PTHR43584:SF3">
    <property type="entry name" value="BIFUNCTIONAL PROTEIN GLMU"/>
    <property type="match status" value="1"/>
</dbReference>